<dbReference type="GO" id="GO:0032993">
    <property type="term" value="C:protein-DNA complex"/>
    <property type="evidence" value="ECO:0007669"/>
    <property type="project" value="TreeGrafter"/>
</dbReference>
<feature type="DNA-binding region" description="OmpR/PhoB-type" evidence="7">
    <location>
        <begin position="129"/>
        <end position="226"/>
    </location>
</feature>
<dbReference type="PANTHER" id="PTHR48111">
    <property type="entry name" value="REGULATOR OF RPOS"/>
    <property type="match status" value="1"/>
</dbReference>
<evidence type="ECO:0000256" key="4">
    <source>
        <dbReference type="ARBA" id="ARBA00023125"/>
    </source>
</evidence>
<dbReference type="EMBL" id="AP023326">
    <property type="protein sequence ID" value="BCI66322.1"/>
    <property type="molecule type" value="Genomic_DNA"/>
</dbReference>
<evidence type="ECO:0000256" key="5">
    <source>
        <dbReference type="ARBA" id="ARBA00023163"/>
    </source>
</evidence>
<dbReference type="GO" id="GO:0006355">
    <property type="term" value="P:regulation of DNA-templated transcription"/>
    <property type="evidence" value="ECO:0007669"/>
    <property type="project" value="InterPro"/>
</dbReference>
<accession>A0A6S6PNP9</accession>
<evidence type="ECO:0000256" key="1">
    <source>
        <dbReference type="ARBA" id="ARBA00022553"/>
    </source>
</evidence>
<evidence type="ECO:0000256" key="3">
    <source>
        <dbReference type="ARBA" id="ARBA00023015"/>
    </source>
</evidence>
<dbReference type="Proteomes" id="UP000515220">
    <property type="component" value="Chromosome"/>
</dbReference>
<dbReference type="InterPro" id="IPR001867">
    <property type="entry name" value="OmpR/PhoB-type_DNA-bd"/>
</dbReference>
<reference evidence="10 11" key="1">
    <citation type="submission" date="2020-07" db="EMBL/GenBank/DDBJ databases">
        <title>Complete Genome Sequence of an acetic acid bacterium, Acetobacter aceti JCM20276.</title>
        <authorList>
            <person name="Hirose Y."/>
            <person name="Mihara H."/>
        </authorList>
    </citation>
    <scope>NUCLEOTIDE SEQUENCE [LARGE SCALE GENOMIC DNA]</scope>
    <source>
        <strain evidence="10 11">JCM20276</strain>
    </source>
</reference>
<dbReference type="SMART" id="SM00448">
    <property type="entry name" value="REC"/>
    <property type="match status" value="1"/>
</dbReference>
<dbReference type="Pfam" id="PF00486">
    <property type="entry name" value="Trans_reg_C"/>
    <property type="match status" value="1"/>
</dbReference>
<dbReference type="InterPro" id="IPR039420">
    <property type="entry name" value="WalR-like"/>
</dbReference>
<dbReference type="GO" id="GO:0000156">
    <property type="term" value="F:phosphorelay response regulator activity"/>
    <property type="evidence" value="ECO:0007669"/>
    <property type="project" value="TreeGrafter"/>
</dbReference>
<evidence type="ECO:0000259" key="9">
    <source>
        <dbReference type="PROSITE" id="PS51755"/>
    </source>
</evidence>
<dbReference type="GO" id="GO:0000976">
    <property type="term" value="F:transcription cis-regulatory region binding"/>
    <property type="evidence" value="ECO:0007669"/>
    <property type="project" value="TreeGrafter"/>
</dbReference>
<dbReference type="SMART" id="SM00862">
    <property type="entry name" value="Trans_reg_C"/>
    <property type="match status" value="1"/>
</dbReference>
<dbReference type="SUPFAM" id="SSF52172">
    <property type="entry name" value="CheY-like"/>
    <property type="match status" value="1"/>
</dbReference>
<evidence type="ECO:0000256" key="6">
    <source>
        <dbReference type="PROSITE-ProRule" id="PRU00169"/>
    </source>
</evidence>
<keyword evidence="1 6" id="KW-0597">Phosphoprotein</keyword>
<sequence>MRKTQILVVEDDPQTANQICRSLENGGASLTSVSDGVKALEMLKAHPWDLIVLDRMLPGFDGLSLLCELRRIGRSDPVLLLTAIDSTLEKVRGFNLGADGYLAKPFDLRELVARAGILLRPGGNRLCSATKLTFEDLELDVVGRKLSKDGRRVHLQPQEFKLLEFFMKHPERILTREMIFASVWGIEFPVRSNFLESHISRLRQKTGNPSGPLIHTLKGEGYVLGTYRTDEIPGA</sequence>
<keyword evidence="5" id="KW-0804">Transcription</keyword>
<dbReference type="PROSITE" id="PS51755">
    <property type="entry name" value="OMPR_PHOB"/>
    <property type="match status" value="1"/>
</dbReference>
<dbReference type="Pfam" id="PF00072">
    <property type="entry name" value="Response_reg"/>
    <property type="match status" value="1"/>
</dbReference>
<protein>
    <submittedName>
        <fullName evidence="10">DNA-binding response regulator</fullName>
    </submittedName>
</protein>
<organism evidence="10 11">
    <name type="scientific">Acetobacter aceti</name>
    <dbReference type="NCBI Taxonomy" id="435"/>
    <lineage>
        <taxon>Bacteria</taxon>
        <taxon>Pseudomonadati</taxon>
        <taxon>Pseudomonadota</taxon>
        <taxon>Alphaproteobacteria</taxon>
        <taxon>Acetobacterales</taxon>
        <taxon>Acetobacteraceae</taxon>
        <taxon>Acetobacter</taxon>
        <taxon>Acetobacter subgen. Acetobacter</taxon>
    </lineage>
</organism>
<dbReference type="CDD" id="cd00383">
    <property type="entry name" value="trans_reg_C"/>
    <property type="match status" value="1"/>
</dbReference>
<dbReference type="Gene3D" id="3.40.50.2300">
    <property type="match status" value="1"/>
</dbReference>
<dbReference type="Gene3D" id="6.10.250.690">
    <property type="match status" value="1"/>
</dbReference>
<gene>
    <name evidence="10" type="ORF">AAJCM20276_09460</name>
</gene>
<feature type="modified residue" description="4-aspartylphosphate" evidence="6">
    <location>
        <position position="54"/>
    </location>
</feature>
<dbReference type="PROSITE" id="PS50110">
    <property type="entry name" value="RESPONSE_REGULATORY"/>
    <property type="match status" value="1"/>
</dbReference>
<dbReference type="Gene3D" id="1.10.10.10">
    <property type="entry name" value="Winged helix-like DNA-binding domain superfamily/Winged helix DNA-binding domain"/>
    <property type="match status" value="1"/>
</dbReference>
<evidence type="ECO:0000256" key="7">
    <source>
        <dbReference type="PROSITE-ProRule" id="PRU01091"/>
    </source>
</evidence>
<name>A0A6S6PNP9_ACEAC</name>
<evidence type="ECO:0000313" key="10">
    <source>
        <dbReference type="EMBL" id="BCI66322.1"/>
    </source>
</evidence>
<dbReference type="InterPro" id="IPR036388">
    <property type="entry name" value="WH-like_DNA-bd_sf"/>
</dbReference>
<dbReference type="InterPro" id="IPR001789">
    <property type="entry name" value="Sig_transdc_resp-reg_receiver"/>
</dbReference>
<proteinExistence type="predicted"/>
<dbReference type="AlphaFoldDB" id="A0A6S6PNP9"/>
<dbReference type="InterPro" id="IPR011006">
    <property type="entry name" value="CheY-like_superfamily"/>
</dbReference>
<dbReference type="GO" id="GO:0005829">
    <property type="term" value="C:cytosol"/>
    <property type="evidence" value="ECO:0007669"/>
    <property type="project" value="TreeGrafter"/>
</dbReference>
<feature type="domain" description="OmpR/PhoB-type" evidence="9">
    <location>
        <begin position="129"/>
        <end position="226"/>
    </location>
</feature>
<feature type="domain" description="Response regulatory" evidence="8">
    <location>
        <begin position="5"/>
        <end position="119"/>
    </location>
</feature>
<dbReference type="PANTHER" id="PTHR48111:SF1">
    <property type="entry name" value="TWO-COMPONENT RESPONSE REGULATOR ORR33"/>
    <property type="match status" value="1"/>
</dbReference>
<evidence type="ECO:0000259" key="8">
    <source>
        <dbReference type="PROSITE" id="PS50110"/>
    </source>
</evidence>
<evidence type="ECO:0000256" key="2">
    <source>
        <dbReference type="ARBA" id="ARBA00023012"/>
    </source>
</evidence>
<keyword evidence="2" id="KW-0902">Two-component regulatory system</keyword>
<evidence type="ECO:0000313" key="11">
    <source>
        <dbReference type="Proteomes" id="UP000515220"/>
    </source>
</evidence>
<keyword evidence="3" id="KW-0805">Transcription regulation</keyword>
<keyword evidence="4 7" id="KW-0238">DNA-binding</keyword>